<dbReference type="AlphaFoldDB" id="A0AAV4ENY8"/>
<proteinExistence type="predicted"/>
<organism evidence="1 2">
    <name type="scientific">Elysia marginata</name>
    <dbReference type="NCBI Taxonomy" id="1093978"/>
    <lineage>
        <taxon>Eukaryota</taxon>
        <taxon>Metazoa</taxon>
        <taxon>Spiralia</taxon>
        <taxon>Lophotrochozoa</taxon>
        <taxon>Mollusca</taxon>
        <taxon>Gastropoda</taxon>
        <taxon>Heterobranchia</taxon>
        <taxon>Euthyneura</taxon>
        <taxon>Panpulmonata</taxon>
        <taxon>Sacoglossa</taxon>
        <taxon>Placobranchoidea</taxon>
        <taxon>Plakobranchidae</taxon>
        <taxon>Elysia</taxon>
    </lineage>
</organism>
<comment type="caution">
    <text evidence="1">The sequence shown here is derived from an EMBL/GenBank/DDBJ whole genome shotgun (WGS) entry which is preliminary data.</text>
</comment>
<sequence length="91" mass="10120">MTVAWLAIMSDRLSTCYITRIHPSSTVVLFIRGHDPDSANSCEAMPDRVHTCRSSCPARPLSGNNSYRRMYIFAHSICKAGPAAFHTFPDC</sequence>
<protein>
    <recommendedName>
        <fullName evidence="3">Secreted protein</fullName>
    </recommendedName>
</protein>
<evidence type="ECO:0000313" key="1">
    <source>
        <dbReference type="EMBL" id="GFR62394.1"/>
    </source>
</evidence>
<dbReference type="Proteomes" id="UP000762676">
    <property type="component" value="Unassembled WGS sequence"/>
</dbReference>
<reference evidence="1 2" key="1">
    <citation type="journal article" date="2021" name="Elife">
        <title>Chloroplast acquisition without the gene transfer in kleptoplastic sea slugs, Plakobranchus ocellatus.</title>
        <authorList>
            <person name="Maeda T."/>
            <person name="Takahashi S."/>
            <person name="Yoshida T."/>
            <person name="Shimamura S."/>
            <person name="Takaki Y."/>
            <person name="Nagai Y."/>
            <person name="Toyoda A."/>
            <person name="Suzuki Y."/>
            <person name="Arimoto A."/>
            <person name="Ishii H."/>
            <person name="Satoh N."/>
            <person name="Nishiyama T."/>
            <person name="Hasebe M."/>
            <person name="Maruyama T."/>
            <person name="Minagawa J."/>
            <person name="Obokata J."/>
            <person name="Shigenobu S."/>
        </authorList>
    </citation>
    <scope>NUCLEOTIDE SEQUENCE [LARGE SCALE GENOMIC DNA]</scope>
</reference>
<gene>
    <name evidence="1" type="ORF">ElyMa_005454700</name>
</gene>
<evidence type="ECO:0000313" key="2">
    <source>
        <dbReference type="Proteomes" id="UP000762676"/>
    </source>
</evidence>
<accession>A0AAV4ENY8</accession>
<evidence type="ECO:0008006" key="3">
    <source>
        <dbReference type="Google" id="ProtNLM"/>
    </source>
</evidence>
<name>A0AAV4ENY8_9GAST</name>
<keyword evidence="2" id="KW-1185">Reference proteome</keyword>
<dbReference type="EMBL" id="BMAT01010882">
    <property type="protein sequence ID" value="GFR62394.1"/>
    <property type="molecule type" value="Genomic_DNA"/>
</dbReference>